<evidence type="ECO:0000313" key="4">
    <source>
        <dbReference type="Proteomes" id="UP001500728"/>
    </source>
</evidence>
<protein>
    <recommendedName>
        <fullName evidence="2">PAS domain-containing protein</fullName>
    </recommendedName>
</protein>
<dbReference type="InterPro" id="IPR036457">
    <property type="entry name" value="PPM-type-like_dom_sf"/>
</dbReference>
<sequence>MQRGLMLVSTPHDDSKKSLTQRLPTAELTVDQHGTITRWSGAARCLVGFTASEMRGEPVTRLLSPQVDASGEGMDTTAPVLVHGKDGRTEACHVRIRPADDAAGGWAVTLTPVAAGEHGDSVGSAVLETLFTQAPSSLCVYDSDLRLRQFNPAAQGMQGVFGPRSLGLMPHEVWPDSNSKEFEVRMRQVLKSGIPVLGFDKRGRPPDDPEHEHVFANSIFRLEDAQGRVLGLATTAVEITEQRIAEERIALLADASAVVGTSLSVVETGQQLADVTVPRFADATTVDVCAPVLVGEEPNSGNSDLRRVGLRYGGGDSRQRRRPRFPYPIAMKEHVDAPYRSEVRIPADDGEPLYRSTSGSRPVPCLVAPMKARGSVVGAVTFYRLRPGSSFSDFDSLTARDLASRAALSIDNARRYVREHNVAQALQHQMLRRRTTEQSAVTTSHYFTPASAGAHWFDVIPVSGARVAFVLGETTEAGLSGAAFIGRLGAAVHTLASLDLAADEVLARLDTLVMQMAGPEDDAPRHGNASPAAEIRCLYGVYDPVSGRLSVAVAGHVPPAVAEPGERFRTLPMLVGKPLGTDERHFVGADFDLSDGSVIAFHTPTFRPSTPTARDDQTPERLTGVMASAIGTPLDELRNTILASSPDVGHTPSGKILLLARTRRLDDDHVHTWDLPSDPAIVATARSLVQRQLAVWGLEEAGFVTELVVSELVTNAIRYAEGPIHLRVIRDHQVLICEVSDASTTAPHLRYARTGDEGGRGLFLIAQLTQRWGTRFSDSGKTIWTEQDTQPPA</sequence>
<dbReference type="Pfam" id="PF13581">
    <property type="entry name" value="HATPase_c_2"/>
    <property type="match status" value="1"/>
</dbReference>
<organism evidence="3 4">
    <name type="scientific">Streptomyces labedae</name>
    <dbReference type="NCBI Taxonomy" id="285569"/>
    <lineage>
        <taxon>Bacteria</taxon>
        <taxon>Bacillati</taxon>
        <taxon>Actinomycetota</taxon>
        <taxon>Actinomycetes</taxon>
        <taxon>Kitasatosporales</taxon>
        <taxon>Streptomycetaceae</taxon>
        <taxon>Streptomyces</taxon>
    </lineage>
</organism>
<dbReference type="Gene3D" id="3.60.40.10">
    <property type="entry name" value="PPM-type phosphatase domain"/>
    <property type="match status" value="1"/>
</dbReference>
<evidence type="ECO:0000259" key="2">
    <source>
        <dbReference type="PROSITE" id="PS50112"/>
    </source>
</evidence>
<dbReference type="PANTHER" id="PTHR43156:SF2">
    <property type="entry name" value="STAGE II SPORULATION PROTEIN E"/>
    <property type="match status" value="1"/>
</dbReference>
<dbReference type="PANTHER" id="PTHR43156">
    <property type="entry name" value="STAGE II SPORULATION PROTEIN E-RELATED"/>
    <property type="match status" value="1"/>
</dbReference>
<dbReference type="InterPro" id="IPR013656">
    <property type="entry name" value="PAS_4"/>
</dbReference>
<dbReference type="Pfam" id="PF07228">
    <property type="entry name" value="SpoIIE"/>
    <property type="match status" value="1"/>
</dbReference>
<evidence type="ECO:0000313" key="3">
    <source>
        <dbReference type="EMBL" id="GAA3273199.1"/>
    </source>
</evidence>
<dbReference type="InterPro" id="IPR001932">
    <property type="entry name" value="PPM-type_phosphatase-like_dom"/>
</dbReference>
<gene>
    <name evidence="3" type="ORF">GCM10010469_52050</name>
</gene>
<dbReference type="InterPro" id="IPR029016">
    <property type="entry name" value="GAF-like_dom_sf"/>
</dbReference>
<feature type="domain" description="PAS" evidence="2">
    <location>
        <begin position="12"/>
        <end position="66"/>
    </location>
</feature>
<dbReference type="InterPro" id="IPR036890">
    <property type="entry name" value="HATPase_C_sf"/>
</dbReference>
<dbReference type="SUPFAM" id="SSF55785">
    <property type="entry name" value="PYP-like sensor domain (PAS domain)"/>
    <property type="match status" value="2"/>
</dbReference>
<dbReference type="Proteomes" id="UP001500728">
    <property type="component" value="Unassembled WGS sequence"/>
</dbReference>
<dbReference type="InterPro" id="IPR000014">
    <property type="entry name" value="PAS"/>
</dbReference>
<name>A0ABP6R4Y5_9ACTN</name>
<dbReference type="InterPro" id="IPR052016">
    <property type="entry name" value="Bact_Sigma-Reg"/>
</dbReference>
<dbReference type="Gene3D" id="3.30.565.10">
    <property type="entry name" value="Histidine kinase-like ATPase, C-terminal domain"/>
    <property type="match status" value="1"/>
</dbReference>
<dbReference type="EMBL" id="BAAAUW010000030">
    <property type="protein sequence ID" value="GAA3273199.1"/>
    <property type="molecule type" value="Genomic_DNA"/>
</dbReference>
<dbReference type="Gene3D" id="3.30.450.40">
    <property type="match status" value="1"/>
</dbReference>
<dbReference type="Pfam" id="PF08448">
    <property type="entry name" value="PAS_4"/>
    <property type="match status" value="1"/>
</dbReference>
<reference evidence="4" key="1">
    <citation type="journal article" date="2019" name="Int. J. Syst. Evol. Microbiol.">
        <title>The Global Catalogue of Microorganisms (GCM) 10K type strain sequencing project: providing services to taxonomists for standard genome sequencing and annotation.</title>
        <authorList>
            <consortium name="The Broad Institute Genomics Platform"/>
            <consortium name="The Broad Institute Genome Sequencing Center for Infectious Disease"/>
            <person name="Wu L."/>
            <person name="Ma J."/>
        </authorList>
    </citation>
    <scope>NUCLEOTIDE SEQUENCE [LARGE SCALE GENOMIC DNA]</scope>
    <source>
        <strain evidence="4">JCM 9381</strain>
    </source>
</reference>
<dbReference type="CDD" id="cd00130">
    <property type="entry name" value="PAS"/>
    <property type="match status" value="1"/>
</dbReference>
<keyword evidence="1" id="KW-0378">Hydrolase</keyword>
<dbReference type="PROSITE" id="PS50112">
    <property type="entry name" value="PAS"/>
    <property type="match status" value="1"/>
</dbReference>
<comment type="caution">
    <text evidence="3">The sequence shown here is derived from an EMBL/GenBank/DDBJ whole genome shotgun (WGS) entry which is preliminary data.</text>
</comment>
<proteinExistence type="predicted"/>
<dbReference type="SUPFAM" id="SSF55874">
    <property type="entry name" value="ATPase domain of HSP90 chaperone/DNA topoisomerase II/histidine kinase"/>
    <property type="match status" value="1"/>
</dbReference>
<evidence type="ECO:0000256" key="1">
    <source>
        <dbReference type="ARBA" id="ARBA00022801"/>
    </source>
</evidence>
<accession>A0ABP6R4Y5</accession>
<dbReference type="CDD" id="cd16936">
    <property type="entry name" value="HATPase_RsbW-like"/>
    <property type="match status" value="1"/>
</dbReference>
<dbReference type="SUPFAM" id="SSF55781">
    <property type="entry name" value="GAF domain-like"/>
    <property type="match status" value="1"/>
</dbReference>
<keyword evidence="4" id="KW-1185">Reference proteome</keyword>
<dbReference type="Gene3D" id="3.30.450.20">
    <property type="entry name" value="PAS domain"/>
    <property type="match status" value="2"/>
</dbReference>
<dbReference type="InterPro" id="IPR035965">
    <property type="entry name" value="PAS-like_dom_sf"/>
</dbReference>
<dbReference type="InterPro" id="IPR003594">
    <property type="entry name" value="HATPase_dom"/>
</dbReference>